<keyword evidence="9 14" id="KW-0560">Oxidoreductase</keyword>
<evidence type="ECO:0000256" key="6">
    <source>
        <dbReference type="ARBA" id="ARBA00022692"/>
    </source>
</evidence>
<dbReference type="InterPro" id="IPR002403">
    <property type="entry name" value="Cyt_P450_E_grp-IV"/>
</dbReference>
<comment type="similarity">
    <text evidence="4 14">Belongs to the cytochrome P450 family.</text>
</comment>
<keyword evidence="11 14" id="KW-0503">Monooxygenase</keyword>
<evidence type="ECO:0000256" key="13">
    <source>
        <dbReference type="PIRSR" id="PIRSR602403-1"/>
    </source>
</evidence>
<evidence type="ECO:0000313" key="17">
    <source>
        <dbReference type="Proteomes" id="UP000017559"/>
    </source>
</evidence>
<keyword evidence="15" id="KW-0732">Signal</keyword>
<dbReference type="InterPro" id="IPR050121">
    <property type="entry name" value="Cytochrome_P450_monoxygenase"/>
</dbReference>
<dbReference type="OrthoDB" id="1470350at2759"/>
<comment type="subcellular location">
    <subcellularLocation>
        <location evidence="2">Membrane</location>
    </subcellularLocation>
</comment>
<keyword evidence="6" id="KW-0812">Transmembrane</keyword>
<keyword evidence="12" id="KW-0472">Membrane</keyword>
<dbReference type="AlphaFoldDB" id="V2XVS8"/>
<keyword evidence="5 13" id="KW-0349">Heme</keyword>
<dbReference type="GO" id="GO:0016705">
    <property type="term" value="F:oxidoreductase activity, acting on paired donors, with incorporation or reduction of molecular oxygen"/>
    <property type="evidence" value="ECO:0007669"/>
    <property type="project" value="InterPro"/>
</dbReference>
<dbReference type="SUPFAM" id="SSF48264">
    <property type="entry name" value="Cytochrome P450"/>
    <property type="match status" value="1"/>
</dbReference>
<evidence type="ECO:0000256" key="9">
    <source>
        <dbReference type="ARBA" id="ARBA00023002"/>
    </source>
</evidence>
<comment type="caution">
    <text evidence="16">The sequence shown here is derived from an EMBL/GenBank/DDBJ whole genome shotgun (WGS) entry which is preliminary data.</text>
</comment>
<dbReference type="InterPro" id="IPR017972">
    <property type="entry name" value="Cyt_P450_CS"/>
</dbReference>
<dbReference type="GO" id="GO:0004497">
    <property type="term" value="F:monooxygenase activity"/>
    <property type="evidence" value="ECO:0007669"/>
    <property type="project" value="UniProtKB-KW"/>
</dbReference>
<reference evidence="16 17" key="1">
    <citation type="journal article" date="2014" name="BMC Genomics">
        <title>Genome and secretome analysis of the hemibiotrophic fungal pathogen, Moniliophthora roreri, which causes frosty pod rot disease of cacao: mechanisms of the biotrophic and necrotrophic phases.</title>
        <authorList>
            <person name="Meinhardt L.W."/>
            <person name="Costa G.G.L."/>
            <person name="Thomazella D.P.T."/>
            <person name="Teixeira P.J.P.L."/>
            <person name="Carazzolle M.F."/>
            <person name="Schuster S.C."/>
            <person name="Carlson J.E."/>
            <person name="Guiltinan M.J."/>
            <person name="Mieczkowski P."/>
            <person name="Farmer A."/>
            <person name="Ramaraj T."/>
            <person name="Crozier J."/>
            <person name="Davis R.E."/>
            <person name="Shao J."/>
            <person name="Melnick R.L."/>
            <person name="Pereira G.A.G."/>
            <person name="Bailey B.A."/>
        </authorList>
    </citation>
    <scope>NUCLEOTIDE SEQUENCE [LARGE SCALE GENOMIC DNA]</scope>
    <source>
        <strain evidence="16 17">MCA 2997</strain>
    </source>
</reference>
<dbReference type="PANTHER" id="PTHR24305:SF166">
    <property type="entry name" value="CYTOCHROME P450 12A4, MITOCHONDRIAL-RELATED"/>
    <property type="match status" value="1"/>
</dbReference>
<gene>
    <name evidence="16" type="ORF">Moror_4859</name>
</gene>
<dbReference type="InterPro" id="IPR036396">
    <property type="entry name" value="Cyt_P450_sf"/>
</dbReference>
<dbReference type="InterPro" id="IPR001128">
    <property type="entry name" value="Cyt_P450"/>
</dbReference>
<organism evidence="16 17">
    <name type="scientific">Moniliophthora roreri (strain MCA 2997)</name>
    <name type="common">Cocoa frosty pod rot fungus</name>
    <name type="synonym">Crinipellis roreri</name>
    <dbReference type="NCBI Taxonomy" id="1381753"/>
    <lineage>
        <taxon>Eukaryota</taxon>
        <taxon>Fungi</taxon>
        <taxon>Dikarya</taxon>
        <taxon>Basidiomycota</taxon>
        <taxon>Agaricomycotina</taxon>
        <taxon>Agaricomycetes</taxon>
        <taxon>Agaricomycetidae</taxon>
        <taxon>Agaricales</taxon>
        <taxon>Marasmiineae</taxon>
        <taxon>Marasmiaceae</taxon>
        <taxon>Moniliophthora</taxon>
    </lineage>
</organism>
<proteinExistence type="inferred from homology"/>
<dbReference type="KEGG" id="mrr:Moror_4859"/>
<evidence type="ECO:0000256" key="1">
    <source>
        <dbReference type="ARBA" id="ARBA00001971"/>
    </source>
</evidence>
<dbReference type="PRINTS" id="PR00385">
    <property type="entry name" value="P450"/>
</dbReference>
<evidence type="ECO:0000256" key="2">
    <source>
        <dbReference type="ARBA" id="ARBA00004370"/>
    </source>
</evidence>
<sequence length="486" mass="55174">MLPEVAILLVSALVGWIFFQRQKADAVLSKIPGPKRVSWIKGHVEQVHSLYGWDFHEMMESYGPTTVYDNWFGKKILYTWDTKAMQHILIKLRDTLNKKTQNGTQQIDMASWLSRLAFELVGQSNLGVSFDSLEDDEGAHPYGDKIKNVIPLITRVFLAAHFFLPWTMKIGTSKFRRAIAKRFPWEAMQYGEHLAYYMWDLSVEIYQEKKRALEKGDAAVAEQLTRGKDILSVLMNANMHADAKDKLDEEEVLGQMSTLMFAAMDSTSSVLARTLDILSTRQDVQDKLRQEIVEARERNNGEEFDYETLANLPYLNAVCKEVIRLYPPAHRIIRTSYRDSVVPLGTPITGTDGSQITEIFFPKGSDIWISLIGANRSEEIWGPDAKEWKPERWLSPFPPSVAKARIPGVYANTMTFSAGPRACIGFKFTELEMVAVLPYLIESFKFEPSGKEIYYDLSGVANPKVKGELDKGIQLPIKITAVKSEN</sequence>
<evidence type="ECO:0000256" key="12">
    <source>
        <dbReference type="ARBA" id="ARBA00023136"/>
    </source>
</evidence>
<keyword evidence="8" id="KW-1133">Transmembrane helix</keyword>
<keyword evidence="10 13" id="KW-0408">Iron</keyword>
<dbReference type="Proteomes" id="UP000017559">
    <property type="component" value="Unassembled WGS sequence"/>
</dbReference>
<dbReference type="GO" id="GO:0020037">
    <property type="term" value="F:heme binding"/>
    <property type="evidence" value="ECO:0007669"/>
    <property type="project" value="InterPro"/>
</dbReference>
<evidence type="ECO:0008006" key="18">
    <source>
        <dbReference type="Google" id="ProtNLM"/>
    </source>
</evidence>
<evidence type="ECO:0000256" key="3">
    <source>
        <dbReference type="ARBA" id="ARBA00004721"/>
    </source>
</evidence>
<feature type="signal peptide" evidence="15">
    <location>
        <begin position="1"/>
        <end position="26"/>
    </location>
</feature>
<protein>
    <recommendedName>
        <fullName evidence="18">Cytochrome p450</fullName>
    </recommendedName>
</protein>
<name>V2XVS8_MONRO</name>
<evidence type="ECO:0000313" key="16">
    <source>
        <dbReference type="EMBL" id="ESK83514.1"/>
    </source>
</evidence>
<dbReference type="EMBL" id="AWSO01001526">
    <property type="protein sequence ID" value="ESK83514.1"/>
    <property type="molecule type" value="Genomic_DNA"/>
</dbReference>
<evidence type="ECO:0000256" key="5">
    <source>
        <dbReference type="ARBA" id="ARBA00022617"/>
    </source>
</evidence>
<dbReference type="Pfam" id="PF00067">
    <property type="entry name" value="p450"/>
    <property type="match status" value="1"/>
</dbReference>
<comment type="cofactor">
    <cofactor evidence="1 13">
        <name>heme</name>
        <dbReference type="ChEBI" id="CHEBI:30413"/>
    </cofactor>
</comment>
<dbReference type="PROSITE" id="PS00086">
    <property type="entry name" value="CYTOCHROME_P450"/>
    <property type="match status" value="1"/>
</dbReference>
<dbReference type="GO" id="GO:0005506">
    <property type="term" value="F:iron ion binding"/>
    <property type="evidence" value="ECO:0007669"/>
    <property type="project" value="InterPro"/>
</dbReference>
<feature type="binding site" description="axial binding residue" evidence="13">
    <location>
        <position position="423"/>
    </location>
    <ligand>
        <name>heme</name>
        <dbReference type="ChEBI" id="CHEBI:30413"/>
    </ligand>
    <ligandPart>
        <name>Fe</name>
        <dbReference type="ChEBI" id="CHEBI:18248"/>
    </ligandPart>
</feature>
<dbReference type="GO" id="GO:0016020">
    <property type="term" value="C:membrane"/>
    <property type="evidence" value="ECO:0007669"/>
    <property type="project" value="UniProtKB-SubCell"/>
</dbReference>
<keyword evidence="17" id="KW-1185">Reference proteome</keyword>
<dbReference type="PANTHER" id="PTHR24305">
    <property type="entry name" value="CYTOCHROME P450"/>
    <property type="match status" value="1"/>
</dbReference>
<evidence type="ECO:0000256" key="10">
    <source>
        <dbReference type="ARBA" id="ARBA00023004"/>
    </source>
</evidence>
<evidence type="ECO:0000256" key="8">
    <source>
        <dbReference type="ARBA" id="ARBA00022989"/>
    </source>
</evidence>
<evidence type="ECO:0000256" key="7">
    <source>
        <dbReference type="ARBA" id="ARBA00022723"/>
    </source>
</evidence>
<comment type="pathway">
    <text evidence="3">Secondary metabolite biosynthesis; terpenoid biosynthesis.</text>
</comment>
<evidence type="ECO:0000256" key="4">
    <source>
        <dbReference type="ARBA" id="ARBA00010617"/>
    </source>
</evidence>
<dbReference type="PRINTS" id="PR00465">
    <property type="entry name" value="EP450IV"/>
</dbReference>
<evidence type="ECO:0000256" key="14">
    <source>
        <dbReference type="RuleBase" id="RU000461"/>
    </source>
</evidence>
<accession>V2XVS8</accession>
<feature type="chain" id="PRO_5004714201" description="Cytochrome p450" evidence="15">
    <location>
        <begin position="27"/>
        <end position="486"/>
    </location>
</feature>
<evidence type="ECO:0000256" key="15">
    <source>
        <dbReference type="SAM" id="SignalP"/>
    </source>
</evidence>
<dbReference type="HOGENOM" id="CLU_001570_5_11_1"/>
<evidence type="ECO:0000256" key="11">
    <source>
        <dbReference type="ARBA" id="ARBA00023033"/>
    </source>
</evidence>
<keyword evidence="7 13" id="KW-0479">Metal-binding</keyword>
<dbReference type="Gene3D" id="1.10.630.10">
    <property type="entry name" value="Cytochrome P450"/>
    <property type="match status" value="1"/>
</dbReference>